<protein>
    <submittedName>
        <fullName evidence="1">Uncharacterized protein</fullName>
    </submittedName>
</protein>
<proteinExistence type="predicted"/>
<gene>
    <name evidence="1" type="ORF">LCGC14_3168600</name>
</gene>
<dbReference type="EMBL" id="LAZR01070257">
    <property type="protein sequence ID" value="KKK43308.1"/>
    <property type="molecule type" value="Genomic_DNA"/>
</dbReference>
<evidence type="ECO:0000313" key="1">
    <source>
        <dbReference type="EMBL" id="KKK43308.1"/>
    </source>
</evidence>
<organism evidence="1">
    <name type="scientific">marine sediment metagenome</name>
    <dbReference type="NCBI Taxonomy" id="412755"/>
    <lineage>
        <taxon>unclassified sequences</taxon>
        <taxon>metagenomes</taxon>
        <taxon>ecological metagenomes</taxon>
    </lineage>
</organism>
<reference evidence="1" key="1">
    <citation type="journal article" date="2015" name="Nature">
        <title>Complex archaea that bridge the gap between prokaryotes and eukaryotes.</title>
        <authorList>
            <person name="Spang A."/>
            <person name="Saw J.H."/>
            <person name="Jorgensen S.L."/>
            <person name="Zaremba-Niedzwiedzka K."/>
            <person name="Martijn J."/>
            <person name="Lind A.E."/>
            <person name="van Eijk R."/>
            <person name="Schleper C."/>
            <person name="Guy L."/>
            <person name="Ettema T.J."/>
        </authorList>
    </citation>
    <scope>NUCLEOTIDE SEQUENCE</scope>
</reference>
<feature type="non-terminal residue" evidence="1">
    <location>
        <position position="299"/>
    </location>
</feature>
<dbReference type="AlphaFoldDB" id="A0A0F8VFR3"/>
<sequence>MGQGLAGYQQRARGRVRRQFAEARAELEVHETRRGLRDALLDELGLSGQTQRPLEFLLGVDLSDAGVAVGPLVYCRYWLKNETKNAEPFRRWLSNVTRTEVLWPGGLSLAVNLRPLRGDDSPDSHNVGETATLTAPAESFGTAAVTWTTLDAPRAKVDTPGDLFERLDWGRLGPQIEVTRRLIGRMLARTDFEVTGKVTPLWNRVDGYIVDQSPGEPVPKLPMAGYLTTLVHGSARAGRASPRSMPLVAGIRRQVFRQIYLLSHLVSYFPKYCHFSPVQRAIAQPDDIADRFRVSHVPL</sequence>
<comment type="caution">
    <text evidence="1">The sequence shown here is derived from an EMBL/GenBank/DDBJ whole genome shotgun (WGS) entry which is preliminary data.</text>
</comment>
<name>A0A0F8VFR3_9ZZZZ</name>
<accession>A0A0F8VFR3</accession>